<accession>A0A7X6DR42</accession>
<feature type="domain" description="CBS" evidence="3">
    <location>
        <begin position="94"/>
        <end position="152"/>
    </location>
</feature>
<evidence type="ECO:0000256" key="2">
    <source>
        <dbReference type="PROSITE-ProRule" id="PRU00703"/>
    </source>
</evidence>
<dbReference type="Proteomes" id="UP000534783">
    <property type="component" value="Unassembled WGS sequence"/>
</dbReference>
<reference evidence="4 5" key="1">
    <citation type="journal article" date="2020" name="Nature">
        <title>Bacterial chemolithoautotrophy via manganese oxidation.</title>
        <authorList>
            <person name="Yu H."/>
            <person name="Leadbetter J.R."/>
        </authorList>
    </citation>
    <scope>NUCLEOTIDE SEQUENCE [LARGE SCALE GENOMIC DNA]</scope>
    <source>
        <strain evidence="4 5">Mn-1</strain>
    </source>
</reference>
<dbReference type="AlphaFoldDB" id="A0A7X6DR42"/>
<dbReference type="Gene3D" id="3.10.580.10">
    <property type="entry name" value="CBS-domain"/>
    <property type="match status" value="1"/>
</dbReference>
<feature type="domain" description="CBS" evidence="3">
    <location>
        <begin position="29"/>
        <end position="85"/>
    </location>
</feature>
<dbReference type="SMART" id="SM00116">
    <property type="entry name" value="CBS"/>
    <property type="match status" value="2"/>
</dbReference>
<gene>
    <name evidence="4" type="ORF">MNODULE_13675</name>
</gene>
<name>A0A7X6DR42_9BACT</name>
<dbReference type="SUPFAM" id="SSF54631">
    <property type="entry name" value="CBS-domain pair"/>
    <property type="match status" value="1"/>
</dbReference>
<dbReference type="PROSITE" id="PS51371">
    <property type="entry name" value="CBS"/>
    <property type="match status" value="2"/>
</dbReference>
<proteinExistence type="predicted"/>
<evidence type="ECO:0000313" key="4">
    <source>
        <dbReference type="EMBL" id="NKE71792.1"/>
    </source>
</evidence>
<comment type="caution">
    <text evidence="4">The sequence shown here is derived from an EMBL/GenBank/DDBJ whole genome shotgun (WGS) entry which is preliminary data.</text>
</comment>
<dbReference type="CDD" id="cd02205">
    <property type="entry name" value="CBS_pair_SF"/>
    <property type="match status" value="1"/>
</dbReference>
<dbReference type="InterPro" id="IPR051257">
    <property type="entry name" value="Diverse_CBS-Domain"/>
</dbReference>
<dbReference type="InterPro" id="IPR000644">
    <property type="entry name" value="CBS_dom"/>
</dbReference>
<dbReference type="InterPro" id="IPR046342">
    <property type="entry name" value="CBS_dom_sf"/>
</dbReference>
<evidence type="ECO:0000259" key="3">
    <source>
        <dbReference type="PROSITE" id="PS51371"/>
    </source>
</evidence>
<keyword evidence="5" id="KW-1185">Reference proteome</keyword>
<keyword evidence="1 2" id="KW-0129">CBS domain</keyword>
<protein>
    <submittedName>
        <fullName evidence="4">CBS domain-containing protein</fullName>
    </submittedName>
</protein>
<dbReference type="Pfam" id="PF00571">
    <property type="entry name" value="CBS"/>
    <property type="match status" value="2"/>
</dbReference>
<dbReference type="PANTHER" id="PTHR43080:SF2">
    <property type="entry name" value="CBS DOMAIN-CONTAINING PROTEIN"/>
    <property type="match status" value="1"/>
</dbReference>
<dbReference type="EMBL" id="VTOW01000002">
    <property type="protein sequence ID" value="NKE71792.1"/>
    <property type="molecule type" value="Genomic_DNA"/>
</dbReference>
<dbReference type="PANTHER" id="PTHR43080">
    <property type="entry name" value="CBS DOMAIN-CONTAINING PROTEIN CBSX3, MITOCHONDRIAL"/>
    <property type="match status" value="1"/>
</dbReference>
<evidence type="ECO:0000313" key="5">
    <source>
        <dbReference type="Proteomes" id="UP000534783"/>
    </source>
</evidence>
<organism evidence="4 5">
    <name type="scientific">Candidatus Manganitrophus noduliformans</name>
    <dbReference type="NCBI Taxonomy" id="2606439"/>
    <lineage>
        <taxon>Bacteria</taxon>
        <taxon>Pseudomonadati</taxon>
        <taxon>Nitrospirota</taxon>
        <taxon>Nitrospiria</taxon>
        <taxon>Candidatus Troglogloeales</taxon>
        <taxon>Candidatus Manganitrophaceae</taxon>
        <taxon>Candidatus Manganitrophus</taxon>
    </lineage>
</organism>
<sequence length="156" mass="17492">MNHRRNRMRRIDFMVGQTDFNTLTAAQFMQQDVVYFTKSVKAQSIAAAITTGNFGSVPIVDSDLKPVGIVSEYDLLKAMRQGKQLNEISAGDIMTKPAITVPVEASSAEIMKVMEDKHLIRVAVVDEDGKLVGMLARRDLMKGYLQSQVPDKVWWM</sequence>
<evidence type="ECO:0000256" key="1">
    <source>
        <dbReference type="ARBA" id="ARBA00023122"/>
    </source>
</evidence>